<feature type="compositionally biased region" description="Polar residues" evidence="1">
    <location>
        <begin position="115"/>
        <end position="124"/>
    </location>
</feature>
<feature type="transmembrane region" description="Helical" evidence="2">
    <location>
        <begin position="20"/>
        <end position="41"/>
    </location>
</feature>
<feature type="transmembrane region" description="Helical" evidence="2">
    <location>
        <begin position="53"/>
        <end position="77"/>
    </location>
</feature>
<dbReference type="Proteomes" id="UP000231644">
    <property type="component" value="Unassembled WGS sequence"/>
</dbReference>
<evidence type="ECO:0000256" key="1">
    <source>
        <dbReference type="SAM" id="MobiDB-lite"/>
    </source>
</evidence>
<dbReference type="RefSeq" id="WP_322788140.1">
    <property type="nucleotide sequence ID" value="NZ_FNZG01000003.1"/>
</dbReference>
<gene>
    <name evidence="3" type="ORF">SAMN05421762_1537</name>
</gene>
<proteinExistence type="predicted"/>
<name>A0A1I1KT24_9RHOB</name>
<evidence type="ECO:0000313" key="4">
    <source>
        <dbReference type="Proteomes" id="UP000231644"/>
    </source>
</evidence>
<accession>A0A1I1KT24</accession>
<protein>
    <submittedName>
        <fullName evidence="3">Uncharacterized protein</fullName>
    </submittedName>
</protein>
<keyword evidence="4" id="KW-1185">Reference proteome</keyword>
<keyword evidence="2" id="KW-0472">Membrane</keyword>
<evidence type="ECO:0000313" key="3">
    <source>
        <dbReference type="EMBL" id="SFC61303.1"/>
    </source>
</evidence>
<feature type="compositionally biased region" description="Basic and acidic residues" evidence="1">
    <location>
        <begin position="97"/>
        <end position="106"/>
    </location>
</feature>
<sequence length="144" mass="14890">MSDRRIPLFLGRVSYRQRRLADAARLLPIFGAVLMGVPLLWPQGGAEGTPSTSVAMIYVFGCWAVLSLAAAALAAVLTPDADKDLSDALSAEAGDTLADRGAEAARRPMPGPVTDTPNDTSADTSADPGASKTANPTPRTPEGL</sequence>
<feature type="region of interest" description="Disordered" evidence="1">
    <location>
        <begin position="94"/>
        <end position="144"/>
    </location>
</feature>
<dbReference type="EMBL" id="FOLX01000001">
    <property type="protein sequence ID" value="SFC61303.1"/>
    <property type="molecule type" value="Genomic_DNA"/>
</dbReference>
<dbReference type="STRING" id="517719.SAMN05421762_1537"/>
<keyword evidence="2" id="KW-0812">Transmembrane</keyword>
<dbReference type="AlphaFoldDB" id="A0A1I1KT24"/>
<reference evidence="3 4" key="1">
    <citation type="submission" date="2016-10" db="EMBL/GenBank/DDBJ databases">
        <authorList>
            <person name="de Groot N.N."/>
        </authorList>
    </citation>
    <scope>NUCLEOTIDE SEQUENCE [LARGE SCALE GENOMIC DNA]</scope>
    <source>
        <strain evidence="3 4">DSM 29619</strain>
    </source>
</reference>
<keyword evidence="2" id="KW-1133">Transmembrane helix</keyword>
<organism evidence="3 4">
    <name type="scientific">Pseudooceanicola nitratireducens</name>
    <dbReference type="NCBI Taxonomy" id="517719"/>
    <lineage>
        <taxon>Bacteria</taxon>
        <taxon>Pseudomonadati</taxon>
        <taxon>Pseudomonadota</taxon>
        <taxon>Alphaproteobacteria</taxon>
        <taxon>Rhodobacterales</taxon>
        <taxon>Paracoccaceae</taxon>
        <taxon>Pseudooceanicola</taxon>
    </lineage>
</organism>
<evidence type="ECO:0000256" key="2">
    <source>
        <dbReference type="SAM" id="Phobius"/>
    </source>
</evidence>